<keyword evidence="15" id="KW-0917">Virion maturation</keyword>
<dbReference type="InterPro" id="IPR054722">
    <property type="entry name" value="PolX-like_BBD"/>
</dbReference>
<evidence type="ECO:0000256" key="5">
    <source>
        <dbReference type="ARBA" id="ARBA00022722"/>
    </source>
</evidence>
<protein>
    <recommendedName>
        <fullName evidence="17">Retrovirus-related Pol polyprotein from transposon TNT 1-94-like beta-barrel domain-containing protein</fullName>
    </recommendedName>
</protein>
<keyword evidence="5" id="KW-0540">Nuclease</keyword>
<dbReference type="PANTHER" id="PTHR42648">
    <property type="entry name" value="TRANSPOSASE, PUTATIVE-RELATED"/>
    <property type="match status" value="1"/>
</dbReference>
<dbReference type="GO" id="GO:0004519">
    <property type="term" value="F:endonuclease activity"/>
    <property type="evidence" value="ECO:0007669"/>
    <property type="project" value="UniProtKB-KW"/>
</dbReference>
<evidence type="ECO:0000259" key="17">
    <source>
        <dbReference type="Pfam" id="PF22936"/>
    </source>
</evidence>
<dbReference type="InterPro" id="IPR012337">
    <property type="entry name" value="RNaseH-like_sf"/>
</dbReference>
<evidence type="ECO:0000256" key="3">
    <source>
        <dbReference type="ARBA" id="ARBA00022670"/>
    </source>
</evidence>
<comment type="function">
    <text evidence="1">The aspartyl protease (PR) mediates the proteolytic cleavages of the Gag and Gag-Pol polyproteins after assembly of the VLP.</text>
</comment>
<keyword evidence="19" id="KW-1185">Reference proteome</keyword>
<keyword evidence="7" id="KW-0547">Nucleotide-binding</keyword>
<sequence length="454" mass="50552">MQWLKLTYNGNLQEYIENNRKLMMAMGIVNIVVPSELLSFTLLGKLLGDSEVHQYVETLLLNEELIELPDLILLKLQDFHNNSTMQETITDTPASALFSELTHPYKILYYCTNGKHNPMCTSHTKQECFVENPHLRPPCQNNKQQAQNNQNISAHLSPAQALVTRNNAASSSSDLIVDCGATHHIFNSKEPFSLPVASPSLKVCIGDTASTLLTKGIGMVTITCDNKVLSLKNCLYVPNLNFNLISLLGLGYERVSITQNKDTFILSSGEETILKGKIMNNLMKINYSTPKTFITQNSNLWHLCLGHPGNQAIKSMGLPDITTKCLTCAKSKIHLLPFKDQFEQHNGFAERANQTILEKACCLLNGSNLTNSYSAEAVNTTTLLSNLVPTPSRLNCSPYNLWRGSPPQIKKLRVFGCRAIIAVPKKHREWKLNPSGAEGVLLGYTNDNTTYWVL</sequence>
<dbReference type="GO" id="GO:0005524">
    <property type="term" value="F:ATP binding"/>
    <property type="evidence" value="ECO:0007669"/>
    <property type="project" value="UniProtKB-KW"/>
</dbReference>
<dbReference type="SUPFAM" id="SSF53098">
    <property type="entry name" value="Ribonuclease H-like"/>
    <property type="match status" value="1"/>
</dbReference>
<reference evidence="18" key="1">
    <citation type="submission" date="2021-03" db="EMBL/GenBank/DDBJ databases">
        <title>Draft genome sequence of rust myrtle Austropuccinia psidii MF-1, a brazilian biotype.</title>
        <authorList>
            <person name="Quecine M.C."/>
            <person name="Pachon D.M.R."/>
            <person name="Bonatelli M.L."/>
            <person name="Correr F.H."/>
            <person name="Franceschini L.M."/>
            <person name="Leite T.F."/>
            <person name="Margarido G.R.A."/>
            <person name="Almeida C.A."/>
            <person name="Ferrarezi J.A."/>
            <person name="Labate C.A."/>
        </authorList>
    </citation>
    <scope>NUCLEOTIDE SEQUENCE</scope>
    <source>
        <strain evidence="18">MF-1</strain>
    </source>
</reference>
<dbReference type="GO" id="GO:0008233">
    <property type="term" value="F:peptidase activity"/>
    <property type="evidence" value="ECO:0007669"/>
    <property type="project" value="UniProtKB-KW"/>
</dbReference>
<dbReference type="GO" id="GO:0006310">
    <property type="term" value="P:DNA recombination"/>
    <property type="evidence" value="ECO:0007669"/>
    <property type="project" value="UniProtKB-KW"/>
</dbReference>
<evidence type="ECO:0000256" key="4">
    <source>
        <dbReference type="ARBA" id="ARBA00022695"/>
    </source>
</evidence>
<dbReference type="GO" id="GO:0015074">
    <property type="term" value="P:DNA integration"/>
    <property type="evidence" value="ECO:0007669"/>
    <property type="project" value="UniProtKB-KW"/>
</dbReference>
<dbReference type="GO" id="GO:0003964">
    <property type="term" value="F:RNA-directed DNA polymerase activity"/>
    <property type="evidence" value="ECO:0007669"/>
    <property type="project" value="UniProtKB-KW"/>
</dbReference>
<keyword evidence="6" id="KW-0479">Metal-binding</keyword>
<dbReference type="InterPro" id="IPR039537">
    <property type="entry name" value="Retrotran_Ty1/copia-like"/>
</dbReference>
<evidence type="ECO:0000313" key="19">
    <source>
        <dbReference type="Proteomes" id="UP000765509"/>
    </source>
</evidence>
<dbReference type="GO" id="GO:0046872">
    <property type="term" value="F:metal ion binding"/>
    <property type="evidence" value="ECO:0007669"/>
    <property type="project" value="UniProtKB-KW"/>
</dbReference>
<keyword evidence="4" id="KW-0548">Nucleotidyltransferase</keyword>
<comment type="caution">
    <text evidence="18">The sequence shown here is derived from an EMBL/GenBank/DDBJ whole genome shotgun (WGS) entry which is preliminary data.</text>
</comment>
<keyword evidence="13" id="KW-0695">RNA-directed DNA polymerase</keyword>
<keyword evidence="9" id="KW-0378">Hydrolase</keyword>
<name>A0A9Q3IJL1_9BASI</name>
<keyword evidence="14" id="KW-0808">Transferase</keyword>
<keyword evidence="2" id="KW-1188">Viral release from host cell</keyword>
<evidence type="ECO:0000256" key="9">
    <source>
        <dbReference type="ARBA" id="ARBA00022801"/>
    </source>
</evidence>
<keyword evidence="14" id="KW-0239">DNA-directed DNA polymerase</keyword>
<dbReference type="AlphaFoldDB" id="A0A9Q3IJL1"/>
<dbReference type="Proteomes" id="UP000765509">
    <property type="component" value="Unassembled WGS sequence"/>
</dbReference>
<proteinExistence type="predicted"/>
<evidence type="ECO:0000256" key="14">
    <source>
        <dbReference type="ARBA" id="ARBA00022932"/>
    </source>
</evidence>
<evidence type="ECO:0000256" key="7">
    <source>
        <dbReference type="ARBA" id="ARBA00022741"/>
    </source>
</evidence>
<keyword evidence="11" id="KW-0460">Magnesium</keyword>
<feature type="domain" description="Retrovirus-related Pol polyprotein from transposon TNT 1-94-like beta-barrel" evidence="17">
    <location>
        <begin position="176"/>
        <end position="248"/>
    </location>
</feature>
<evidence type="ECO:0000256" key="8">
    <source>
        <dbReference type="ARBA" id="ARBA00022759"/>
    </source>
</evidence>
<dbReference type="Pfam" id="PF22936">
    <property type="entry name" value="Pol_BBD"/>
    <property type="match status" value="1"/>
</dbReference>
<keyword evidence="12" id="KW-0229">DNA integration</keyword>
<organism evidence="18 19">
    <name type="scientific">Austropuccinia psidii MF-1</name>
    <dbReference type="NCBI Taxonomy" id="1389203"/>
    <lineage>
        <taxon>Eukaryota</taxon>
        <taxon>Fungi</taxon>
        <taxon>Dikarya</taxon>
        <taxon>Basidiomycota</taxon>
        <taxon>Pucciniomycotina</taxon>
        <taxon>Pucciniomycetes</taxon>
        <taxon>Pucciniales</taxon>
        <taxon>Sphaerophragmiaceae</taxon>
        <taxon>Austropuccinia</taxon>
    </lineage>
</organism>
<keyword evidence="10" id="KW-0067">ATP-binding</keyword>
<keyword evidence="3" id="KW-0645">Protease</keyword>
<gene>
    <name evidence="18" type="ORF">O181_080894</name>
</gene>
<keyword evidence="16" id="KW-0233">DNA recombination</keyword>
<dbReference type="EMBL" id="AVOT02045855">
    <property type="protein sequence ID" value="MBW0541179.1"/>
    <property type="molecule type" value="Genomic_DNA"/>
</dbReference>
<evidence type="ECO:0000256" key="12">
    <source>
        <dbReference type="ARBA" id="ARBA00022908"/>
    </source>
</evidence>
<evidence type="ECO:0000256" key="16">
    <source>
        <dbReference type="ARBA" id="ARBA00023172"/>
    </source>
</evidence>
<evidence type="ECO:0000256" key="10">
    <source>
        <dbReference type="ARBA" id="ARBA00022840"/>
    </source>
</evidence>
<evidence type="ECO:0000256" key="1">
    <source>
        <dbReference type="ARBA" id="ARBA00002180"/>
    </source>
</evidence>
<dbReference type="PANTHER" id="PTHR42648:SF11">
    <property type="entry name" value="TRANSPOSON TY4-P GAG-POL POLYPROTEIN"/>
    <property type="match status" value="1"/>
</dbReference>
<dbReference type="OrthoDB" id="7691805at2759"/>
<dbReference type="GO" id="GO:0003676">
    <property type="term" value="F:nucleic acid binding"/>
    <property type="evidence" value="ECO:0007669"/>
    <property type="project" value="InterPro"/>
</dbReference>
<evidence type="ECO:0000256" key="13">
    <source>
        <dbReference type="ARBA" id="ARBA00022918"/>
    </source>
</evidence>
<evidence type="ECO:0000256" key="11">
    <source>
        <dbReference type="ARBA" id="ARBA00022842"/>
    </source>
</evidence>
<dbReference type="GO" id="GO:0006508">
    <property type="term" value="P:proteolysis"/>
    <property type="evidence" value="ECO:0007669"/>
    <property type="project" value="UniProtKB-KW"/>
</dbReference>
<dbReference type="GO" id="GO:0003887">
    <property type="term" value="F:DNA-directed DNA polymerase activity"/>
    <property type="evidence" value="ECO:0007669"/>
    <property type="project" value="UniProtKB-KW"/>
</dbReference>
<evidence type="ECO:0000256" key="2">
    <source>
        <dbReference type="ARBA" id="ARBA00022612"/>
    </source>
</evidence>
<evidence type="ECO:0000256" key="6">
    <source>
        <dbReference type="ARBA" id="ARBA00022723"/>
    </source>
</evidence>
<dbReference type="InterPro" id="IPR036397">
    <property type="entry name" value="RNaseH_sf"/>
</dbReference>
<accession>A0A9Q3IJL1</accession>
<dbReference type="Gene3D" id="3.30.420.10">
    <property type="entry name" value="Ribonuclease H-like superfamily/Ribonuclease H"/>
    <property type="match status" value="1"/>
</dbReference>
<evidence type="ECO:0000313" key="18">
    <source>
        <dbReference type="EMBL" id="MBW0541179.1"/>
    </source>
</evidence>
<evidence type="ECO:0000256" key="15">
    <source>
        <dbReference type="ARBA" id="ARBA00023113"/>
    </source>
</evidence>
<keyword evidence="8" id="KW-0255">Endonuclease</keyword>